<gene>
    <name evidence="1" type="ORF">MQH31_17675</name>
</gene>
<protein>
    <submittedName>
        <fullName evidence="1">Uncharacterized protein</fullName>
    </submittedName>
</protein>
<keyword evidence="2" id="KW-1185">Reference proteome</keyword>
<dbReference type="Proteomes" id="UP001165341">
    <property type="component" value="Unassembled WGS sequence"/>
</dbReference>
<comment type="caution">
    <text evidence="1">The sequence shown here is derived from an EMBL/GenBank/DDBJ whole genome shotgun (WGS) entry which is preliminary data.</text>
</comment>
<organism evidence="1 2">
    <name type="scientific">Cryobacterium zhongshanensis</name>
    <dbReference type="NCBI Taxonomy" id="2928153"/>
    <lineage>
        <taxon>Bacteria</taxon>
        <taxon>Bacillati</taxon>
        <taxon>Actinomycetota</taxon>
        <taxon>Actinomycetes</taxon>
        <taxon>Micrococcales</taxon>
        <taxon>Microbacteriaceae</taxon>
        <taxon>Cryobacterium</taxon>
    </lineage>
</organism>
<proteinExistence type="predicted"/>
<dbReference type="RefSeq" id="WP_243013128.1">
    <property type="nucleotide sequence ID" value="NZ_JALGAR010000006.1"/>
</dbReference>
<accession>A0AA41QY53</accession>
<reference evidence="1" key="1">
    <citation type="submission" date="2022-03" db="EMBL/GenBank/DDBJ databases">
        <title>Cryobacterium sp. nov. strain ZS14-85, isolated from Antarctic soil.</title>
        <authorList>
            <person name="Li J."/>
            <person name="Niu G."/>
        </authorList>
    </citation>
    <scope>NUCLEOTIDE SEQUENCE</scope>
    <source>
        <strain evidence="1">ZS14-85</strain>
    </source>
</reference>
<evidence type="ECO:0000313" key="1">
    <source>
        <dbReference type="EMBL" id="MCI4659637.1"/>
    </source>
</evidence>
<dbReference type="AlphaFoldDB" id="A0AA41QY53"/>
<sequence length="136" mass="14546">MNDTIKIEDALKAVLDEALVQGFHVFVTRPTGAAATRFAYVCRDLDGPFAVVNAPQFFGPPSIQAPIKPSRKYGSSVQVNYDGTIADALRALEQVCASENVTVLYSGLPAPVVPNHRARSITSWPGGADRFVDLAA</sequence>
<dbReference type="EMBL" id="JALGAR010000006">
    <property type="protein sequence ID" value="MCI4659637.1"/>
    <property type="molecule type" value="Genomic_DNA"/>
</dbReference>
<name>A0AA41QY53_9MICO</name>
<evidence type="ECO:0000313" key="2">
    <source>
        <dbReference type="Proteomes" id="UP001165341"/>
    </source>
</evidence>